<reference evidence="2 3" key="1">
    <citation type="journal article" date="2019" name="Nat. Plants">
        <title>Genome sequencing of Musa balbisiana reveals subgenome evolution and function divergence in polyploid bananas.</title>
        <authorList>
            <person name="Yao X."/>
        </authorList>
    </citation>
    <scope>NUCLEOTIDE SEQUENCE [LARGE SCALE GENOMIC DNA]</scope>
    <source>
        <strain evidence="3">cv. DH-PKW</strain>
        <tissue evidence="2">Leaves</tissue>
    </source>
</reference>
<feature type="compositionally biased region" description="Polar residues" evidence="1">
    <location>
        <begin position="71"/>
        <end position="81"/>
    </location>
</feature>
<name>A0A4S8J3C4_MUSBA</name>
<dbReference type="Proteomes" id="UP000317650">
    <property type="component" value="Chromosome 11"/>
</dbReference>
<sequence length="244" mass="25131">MFKLWPRGRRGSVRGSGCQGSRAASLEVSRWPSTVVWVGTGGRVGTSDREVGSGSRVGRSGREEAPPQRQGEATPSRTCTQVGPGARPDLSDDQVSDVERMSLMLPDVAACRGRTVPLMASDIAIGVAWRTELPQAPGLPFFPISTVFVGADDSTPSTSSPSIGVDSIPSVLTPIATLPLPDSAEAPSGDHGIEDSDAGGVGAPLGTHPTESESESTAKSDASLIGVTSKATVIIISVAGYFVF</sequence>
<proteinExistence type="predicted"/>
<accession>A0A4S8J3C4</accession>
<feature type="region of interest" description="Disordered" evidence="1">
    <location>
        <begin position="1"/>
        <end position="22"/>
    </location>
</feature>
<feature type="compositionally biased region" description="Low complexity" evidence="1">
    <location>
        <begin position="13"/>
        <end position="22"/>
    </location>
</feature>
<feature type="compositionally biased region" description="Basic residues" evidence="1">
    <location>
        <begin position="1"/>
        <end position="12"/>
    </location>
</feature>
<keyword evidence="3" id="KW-1185">Reference proteome</keyword>
<evidence type="ECO:0000313" key="2">
    <source>
        <dbReference type="EMBL" id="THU55825.1"/>
    </source>
</evidence>
<organism evidence="2 3">
    <name type="scientific">Musa balbisiana</name>
    <name type="common">Banana</name>
    <dbReference type="NCBI Taxonomy" id="52838"/>
    <lineage>
        <taxon>Eukaryota</taxon>
        <taxon>Viridiplantae</taxon>
        <taxon>Streptophyta</taxon>
        <taxon>Embryophyta</taxon>
        <taxon>Tracheophyta</taxon>
        <taxon>Spermatophyta</taxon>
        <taxon>Magnoliopsida</taxon>
        <taxon>Liliopsida</taxon>
        <taxon>Zingiberales</taxon>
        <taxon>Musaceae</taxon>
        <taxon>Musa</taxon>
    </lineage>
</organism>
<feature type="region of interest" description="Disordered" evidence="1">
    <location>
        <begin position="178"/>
        <end position="222"/>
    </location>
</feature>
<dbReference type="EMBL" id="PYDT01000007">
    <property type="protein sequence ID" value="THU55825.1"/>
    <property type="molecule type" value="Genomic_DNA"/>
</dbReference>
<gene>
    <name evidence="2" type="ORF">C4D60_Mb11t10700</name>
</gene>
<protein>
    <submittedName>
        <fullName evidence="2">Uncharacterized protein</fullName>
    </submittedName>
</protein>
<evidence type="ECO:0000256" key="1">
    <source>
        <dbReference type="SAM" id="MobiDB-lite"/>
    </source>
</evidence>
<feature type="region of interest" description="Disordered" evidence="1">
    <location>
        <begin position="39"/>
        <end position="91"/>
    </location>
</feature>
<evidence type="ECO:0000313" key="3">
    <source>
        <dbReference type="Proteomes" id="UP000317650"/>
    </source>
</evidence>
<comment type="caution">
    <text evidence="2">The sequence shown here is derived from an EMBL/GenBank/DDBJ whole genome shotgun (WGS) entry which is preliminary data.</text>
</comment>
<dbReference type="AlphaFoldDB" id="A0A4S8J3C4"/>